<evidence type="ECO:0000256" key="5">
    <source>
        <dbReference type="SAM" id="MobiDB-lite"/>
    </source>
</evidence>
<dbReference type="PANTHER" id="PTHR45947:SF3">
    <property type="entry name" value="SULFOQUINOVOSYL TRANSFERASE SQD2"/>
    <property type="match status" value="1"/>
</dbReference>
<evidence type="ECO:0000256" key="4">
    <source>
        <dbReference type="ARBA" id="ARBA00022833"/>
    </source>
</evidence>
<feature type="region of interest" description="Disordered" evidence="5">
    <location>
        <begin position="147"/>
        <end position="168"/>
    </location>
</feature>
<protein>
    <recommendedName>
        <fullName evidence="1">D-inositol 3-phosphate glycosyltransferase</fullName>
    </recommendedName>
</protein>
<keyword evidence="4" id="KW-0862">Zinc</keyword>
<dbReference type="Proteomes" id="UP001055868">
    <property type="component" value="Chromosome"/>
</dbReference>
<feature type="domain" description="Glycosyltransferase subfamily 4-like N-terminal" evidence="7">
    <location>
        <begin position="27"/>
        <end position="210"/>
    </location>
</feature>
<dbReference type="PANTHER" id="PTHR45947">
    <property type="entry name" value="SULFOQUINOVOSYL TRANSFERASE SQD2"/>
    <property type="match status" value="1"/>
</dbReference>
<accession>A0ABY4NBK3</accession>
<dbReference type="EMBL" id="CP097218">
    <property type="protein sequence ID" value="UQN31151.1"/>
    <property type="molecule type" value="Genomic_DNA"/>
</dbReference>
<reference evidence="8" key="1">
    <citation type="submission" date="2022-05" db="EMBL/GenBank/DDBJ databases">
        <title>Genomic analysis of Brachybacterium sp. CBA3104.</title>
        <authorList>
            <person name="Roh S.W."/>
            <person name="Kim Y.B."/>
            <person name="Kim Y."/>
        </authorList>
    </citation>
    <scope>NUCLEOTIDE SEQUENCE</scope>
    <source>
        <strain evidence="8">CBA3104</strain>
    </source>
</reference>
<evidence type="ECO:0000313" key="8">
    <source>
        <dbReference type="EMBL" id="UQN31151.1"/>
    </source>
</evidence>
<keyword evidence="9" id="KW-1185">Reference proteome</keyword>
<dbReference type="InterPro" id="IPR024078">
    <property type="entry name" value="LmbE-like_dom_sf"/>
</dbReference>
<feature type="domain" description="Glycosyl transferase family 1" evidence="6">
    <location>
        <begin position="221"/>
        <end position="370"/>
    </location>
</feature>
<keyword evidence="2 8" id="KW-0328">Glycosyltransferase</keyword>
<name>A0ABY4NBK3_9MICO</name>
<sequence>MSTTPLRLLLVSLHTSPLAVPGSADAGGMNVVVLEQARALAAAGHQVDIVTRRSDPDAPAISSVTPRLRQVLLHGGPATPLAKSAMEQAIEPFSADLERLVSDAEQAGEPYSLIHSHHWFSGVAALPVAHRHQLPHLQSFHSVAAPEGSTTLGAGEPAESAGRIPGERRTARESQLVIAVSQAEARTVRERYGVPSDRVLVVPPGVDTARFHPSPLSARERLEEPTMLFAARLQPLKAPDLALDVLARLDASFAARLVLVGAASEDFAAYRAELEESARSLGLADRVSFAGSMDQDELAARMREAAVLLLPSWSETFGLVALEAQSSGTPVVAWDRAGGVQEAVGPGSRLIAGRDPDVWAEAVESLIGEEAAFQEASRAVRAFAETRTWQACAHHLERIYRAVVHGGAAHGPSDPWHLVRTAGTVLAVHAHPDDESLATGALLADLSSRGTRVVVVTATRGEEGEVVPGAIAEDDERPLEEVRAQEVRRALGALGVDEHHMLGEAPALAEGAAPRSYRDSGMRWVRDGVAGPSESAGPTSFTHQDLDQEIADLSALIAHVRPDVVLGYDDQGTYGHPDHLRAHEATAGAARAQGVPFVEVASEPDPEALAGGEPFAFRDQPGSASALGAALRAYRTQLTVVGELEGVPGGVRVRHVGGQIQDVPLRTGLRIPAESE</sequence>
<proteinExistence type="predicted"/>
<gene>
    <name evidence="8" type="ORF">M4486_07680</name>
</gene>
<evidence type="ECO:0000259" key="6">
    <source>
        <dbReference type="Pfam" id="PF00534"/>
    </source>
</evidence>
<dbReference type="Pfam" id="PF02585">
    <property type="entry name" value="PIG-L"/>
    <property type="match status" value="1"/>
</dbReference>
<dbReference type="InterPro" id="IPR001296">
    <property type="entry name" value="Glyco_trans_1"/>
</dbReference>
<dbReference type="Gene3D" id="3.40.50.2000">
    <property type="entry name" value="Glycogen Phosphorylase B"/>
    <property type="match status" value="2"/>
</dbReference>
<dbReference type="SUPFAM" id="SSF53756">
    <property type="entry name" value="UDP-Glycosyltransferase/glycogen phosphorylase"/>
    <property type="match status" value="1"/>
</dbReference>
<evidence type="ECO:0000256" key="3">
    <source>
        <dbReference type="ARBA" id="ARBA00022679"/>
    </source>
</evidence>
<evidence type="ECO:0000256" key="2">
    <source>
        <dbReference type="ARBA" id="ARBA00022676"/>
    </source>
</evidence>
<dbReference type="Pfam" id="PF00534">
    <property type="entry name" value="Glycos_transf_1"/>
    <property type="match status" value="1"/>
</dbReference>
<dbReference type="InterPro" id="IPR028098">
    <property type="entry name" value="Glyco_trans_4-like_N"/>
</dbReference>
<dbReference type="InterPro" id="IPR050194">
    <property type="entry name" value="Glycosyltransferase_grp1"/>
</dbReference>
<dbReference type="InterPro" id="IPR003737">
    <property type="entry name" value="GlcNAc_PI_deacetylase-related"/>
</dbReference>
<evidence type="ECO:0000259" key="7">
    <source>
        <dbReference type="Pfam" id="PF13439"/>
    </source>
</evidence>
<dbReference type="GO" id="GO:0016757">
    <property type="term" value="F:glycosyltransferase activity"/>
    <property type="evidence" value="ECO:0007669"/>
    <property type="project" value="UniProtKB-KW"/>
</dbReference>
<dbReference type="SUPFAM" id="SSF102588">
    <property type="entry name" value="LmbE-like"/>
    <property type="match status" value="1"/>
</dbReference>
<dbReference type="Pfam" id="PF13439">
    <property type="entry name" value="Glyco_transf_4"/>
    <property type="match status" value="1"/>
</dbReference>
<organism evidence="8 9">
    <name type="scientific">Brachybacterium kimchii</name>
    <dbReference type="NCBI Taxonomy" id="2942909"/>
    <lineage>
        <taxon>Bacteria</taxon>
        <taxon>Bacillati</taxon>
        <taxon>Actinomycetota</taxon>
        <taxon>Actinomycetes</taxon>
        <taxon>Micrococcales</taxon>
        <taxon>Dermabacteraceae</taxon>
        <taxon>Brachybacterium</taxon>
    </lineage>
</organism>
<dbReference type="RefSeq" id="WP_249480560.1">
    <property type="nucleotide sequence ID" value="NZ_CP097218.1"/>
</dbReference>
<dbReference type="Gene3D" id="3.40.50.10320">
    <property type="entry name" value="LmbE-like"/>
    <property type="match status" value="1"/>
</dbReference>
<evidence type="ECO:0000313" key="9">
    <source>
        <dbReference type="Proteomes" id="UP001055868"/>
    </source>
</evidence>
<evidence type="ECO:0000256" key="1">
    <source>
        <dbReference type="ARBA" id="ARBA00021292"/>
    </source>
</evidence>
<keyword evidence="3 8" id="KW-0808">Transferase</keyword>